<gene>
    <name evidence="6" type="ORF">PTTG_26334</name>
</gene>
<name>A0A180GUV7_PUCT1</name>
<dbReference type="NCBIfam" id="TIGR01071">
    <property type="entry name" value="rplO_bact"/>
    <property type="match status" value="1"/>
</dbReference>
<feature type="domain" description="Large ribosomal subunit protein uL15/eL18" evidence="5">
    <location>
        <begin position="159"/>
        <end position="235"/>
    </location>
</feature>
<dbReference type="STRING" id="630390.A0A180GUV7"/>
<evidence type="ECO:0000256" key="1">
    <source>
        <dbReference type="ARBA" id="ARBA00007320"/>
    </source>
</evidence>
<dbReference type="AlphaFoldDB" id="A0A180GUV7"/>
<dbReference type="PANTHER" id="PTHR12934:SF11">
    <property type="entry name" value="LARGE RIBOSOMAL SUBUNIT PROTEIN UL15M"/>
    <property type="match status" value="1"/>
</dbReference>
<feature type="region of interest" description="Disordered" evidence="4">
    <location>
        <begin position="1"/>
        <end position="28"/>
    </location>
</feature>
<dbReference type="GO" id="GO:0005762">
    <property type="term" value="C:mitochondrial large ribosomal subunit"/>
    <property type="evidence" value="ECO:0007669"/>
    <property type="project" value="TreeGrafter"/>
</dbReference>
<dbReference type="GO" id="GO:0003735">
    <property type="term" value="F:structural constituent of ribosome"/>
    <property type="evidence" value="ECO:0007669"/>
    <property type="project" value="InterPro"/>
</dbReference>
<evidence type="ECO:0000259" key="5">
    <source>
        <dbReference type="Pfam" id="PF00828"/>
    </source>
</evidence>
<proteinExistence type="inferred from homology"/>
<dbReference type="Proteomes" id="UP000005240">
    <property type="component" value="Unassembled WGS sequence"/>
</dbReference>
<protein>
    <submittedName>
        <fullName evidence="7">Ribosomal_L18e/L15P domain-containing protein</fullName>
    </submittedName>
</protein>
<accession>A0A180GUV7</accession>
<dbReference type="GO" id="GO:0006412">
    <property type="term" value="P:translation"/>
    <property type="evidence" value="ECO:0007669"/>
    <property type="project" value="InterPro"/>
</dbReference>
<organism evidence="6">
    <name type="scientific">Puccinia triticina (isolate 1-1 / race 1 (BBBD))</name>
    <name type="common">Brown leaf rust fungus</name>
    <dbReference type="NCBI Taxonomy" id="630390"/>
    <lineage>
        <taxon>Eukaryota</taxon>
        <taxon>Fungi</taxon>
        <taxon>Dikarya</taxon>
        <taxon>Basidiomycota</taxon>
        <taxon>Pucciniomycotina</taxon>
        <taxon>Pucciniomycetes</taxon>
        <taxon>Pucciniales</taxon>
        <taxon>Pucciniaceae</taxon>
        <taxon>Puccinia</taxon>
    </lineage>
</organism>
<evidence type="ECO:0000313" key="7">
    <source>
        <dbReference type="EnsemblFungi" id="PTTG_26334-t43_1-p1"/>
    </source>
</evidence>
<sequence length="331" mass="37008">MQVRPKRPGWPDSQQPKLNTHPPTASQPVEQMITSFFRILRPDRLCQPTRLQQTTVHPARGLARRTQGRLASDQGWRPPVRLASGMANLKPAKGSTHSRKRVGRGQGSGYGGTAGRGHKGQKANKGNSPRLGFQGGQTPLTRLFPKRGAVNPTQVEMSPLNLFQLQLWIDQKRIDPSQPITMKEMLDSRMVHGIKDGVKLLGKGAADFRAANLTIVVSRASQSAIEAVERQGGRVICKFYNRLSLRALLKPHRFAAKHRFLPGDAHPVRKQDWMRYSDWETRRGYLGNLALAEQVLRQVSDRRAGFGWLSREQIASQVRARVQPDQAPPPS</sequence>
<dbReference type="Pfam" id="PF00828">
    <property type="entry name" value="Ribosomal_L27A"/>
    <property type="match status" value="1"/>
</dbReference>
<dbReference type="Gene3D" id="3.100.10.10">
    <property type="match status" value="1"/>
</dbReference>
<dbReference type="InterPro" id="IPR030878">
    <property type="entry name" value="Ribosomal_uL15"/>
</dbReference>
<dbReference type="SUPFAM" id="SSF52080">
    <property type="entry name" value="Ribosomal proteins L15p and L18e"/>
    <property type="match status" value="1"/>
</dbReference>
<feature type="compositionally biased region" description="Polar residues" evidence="4">
    <location>
        <begin position="12"/>
        <end position="28"/>
    </location>
</feature>
<dbReference type="PANTHER" id="PTHR12934">
    <property type="entry name" value="50S RIBOSOMAL PROTEIN L15"/>
    <property type="match status" value="1"/>
</dbReference>
<dbReference type="EMBL" id="ADAS02000019">
    <property type="protein sequence ID" value="OAV96555.1"/>
    <property type="molecule type" value="Genomic_DNA"/>
</dbReference>
<keyword evidence="8" id="KW-1185">Reference proteome</keyword>
<dbReference type="EnsemblFungi" id="PTTG_26334-t43_1">
    <property type="protein sequence ID" value="PTTG_26334-t43_1-p1"/>
    <property type="gene ID" value="PTTG_26334"/>
</dbReference>
<evidence type="ECO:0000313" key="8">
    <source>
        <dbReference type="Proteomes" id="UP000005240"/>
    </source>
</evidence>
<feature type="region of interest" description="Disordered" evidence="4">
    <location>
        <begin position="56"/>
        <end position="139"/>
    </location>
</feature>
<comment type="similarity">
    <text evidence="1">Belongs to the universal ribosomal protein uL15 family.</text>
</comment>
<feature type="compositionally biased region" description="Gly residues" evidence="4">
    <location>
        <begin position="104"/>
        <end position="115"/>
    </location>
</feature>
<dbReference type="VEuPathDB" id="FungiDB:PTTG_26334"/>
<reference evidence="6" key="1">
    <citation type="submission" date="2009-11" db="EMBL/GenBank/DDBJ databases">
        <authorList>
            <consortium name="The Broad Institute Genome Sequencing Platform"/>
            <person name="Ward D."/>
            <person name="Feldgarden M."/>
            <person name="Earl A."/>
            <person name="Young S.K."/>
            <person name="Zeng Q."/>
            <person name="Koehrsen M."/>
            <person name="Alvarado L."/>
            <person name="Berlin A."/>
            <person name="Bochicchio J."/>
            <person name="Borenstein D."/>
            <person name="Chapman S.B."/>
            <person name="Chen Z."/>
            <person name="Engels R."/>
            <person name="Freedman E."/>
            <person name="Gellesch M."/>
            <person name="Goldberg J."/>
            <person name="Griggs A."/>
            <person name="Gujja S."/>
            <person name="Heilman E."/>
            <person name="Heiman D."/>
            <person name="Hepburn T."/>
            <person name="Howarth C."/>
            <person name="Jen D."/>
            <person name="Larson L."/>
            <person name="Lewis B."/>
            <person name="Mehta T."/>
            <person name="Park D."/>
            <person name="Pearson M."/>
            <person name="Roberts A."/>
            <person name="Saif S."/>
            <person name="Shea T."/>
            <person name="Shenoy N."/>
            <person name="Sisk P."/>
            <person name="Stolte C."/>
            <person name="Sykes S."/>
            <person name="Thomson T."/>
            <person name="Walk T."/>
            <person name="White J."/>
            <person name="Yandava C."/>
            <person name="Izard J."/>
            <person name="Baranova O.V."/>
            <person name="Blanton J.M."/>
            <person name="Tanner A.C."/>
            <person name="Dewhirst F.E."/>
            <person name="Haas B."/>
            <person name="Nusbaum C."/>
            <person name="Birren B."/>
        </authorList>
    </citation>
    <scope>NUCLEOTIDE SEQUENCE [LARGE SCALE GENOMIC DNA]</scope>
    <source>
        <strain evidence="6">1-1 BBBD Race 1</strain>
    </source>
</reference>
<keyword evidence="3" id="KW-0687">Ribonucleoprotein</keyword>
<dbReference type="InterPro" id="IPR005749">
    <property type="entry name" value="Ribosomal_uL15_bac-type"/>
</dbReference>
<evidence type="ECO:0000256" key="3">
    <source>
        <dbReference type="ARBA" id="ARBA00023274"/>
    </source>
</evidence>
<dbReference type="InterPro" id="IPR036227">
    <property type="entry name" value="Ribosomal_uL15/eL18_sf"/>
</dbReference>
<evidence type="ECO:0000313" key="6">
    <source>
        <dbReference type="EMBL" id="OAV96555.1"/>
    </source>
</evidence>
<dbReference type="InterPro" id="IPR021131">
    <property type="entry name" value="Ribosomal_uL15/eL18"/>
</dbReference>
<evidence type="ECO:0000256" key="2">
    <source>
        <dbReference type="ARBA" id="ARBA00022980"/>
    </source>
</evidence>
<keyword evidence="2" id="KW-0689">Ribosomal protein</keyword>
<evidence type="ECO:0000256" key="4">
    <source>
        <dbReference type="SAM" id="MobiDB-lite"/>
    </source>
</evidence>
<dbReference type="OrthoDB" id="361383at2759"/>
<dbReference type="HAMAP" id="MF_01341">
    <property type="entry name" value="Ribosomal_uL15"/>
    <property type="match status" value="1"/>
</dbReference>
<reference evidence="7 8" key="3">
    <citation type="journal article" date="2017" name="G3 (Bethesda)">
        <title>Comparative analysis highlights variable genome content of wheat rusts and divergence of the mating loci.</title>
        <authorList>
            <person name="Cuomo C.A."/>
            <person name="Bakkeren G."/>
            <person name="Khalil H.B."/>
            <person name="Panwar V."/>
            <person name="Joly D."/>
            <person name="Linning R."/>
            <person name="Sakthikumar S."/>
            <person name="Song X."/>
            <person name="Adiconis X."/>
            <person name="Fan L."/>
            <person name="Goldberg J.M."/>
            <person name="Levin J.Z."/>
            <person name="Young S."/>
            <person name="Zeng Q."/>
            <person name="Anikster Y."/>
            <person name="Bruce M."/>
            <person name="Wang M."/>
            <person name="Yin C."/>
            <person name="McCallum B."/>
            <person name="Szabo L.J."/>
            <person name="Hulbert S."/>
            <person name="Chen X."/>
            <person name="Fellers J.P."/>
        </authorList>
    </citation>
    <scope>NUCLEOTIDE SEQUENCE</scope>
    <source>
        <strain evidence="7">isolate 1-1 / race 1 (BBBD)</strain>
        <strain evidence="8">Isolate 1-1 / race 1 (BBBD)</strain>
    </source>
</reference>
<reference evidence="6" key="2">
    <citation type="submission" date="2016-05" db="EMBL/GenBank/DDBJ databases">
        <title>Comparative analysis highlights variable genome content of wheat rusts and divergence of the mating loci.</title>
        <authorList>
            <person name="Cuomo C.A."/>
            <person name="Bakkeren G."/>
            <person name="Szabo L."/>
            <person name="Khalil H."/>
            <person name="Joly D."/>
            <person name="Goldberg J."/>
            <person name="Young S."/>
            <person name="Zeng Q."/>
            <person name="Fellers J."/>
        </authorList>
    </citation>
    <scope>NUCLEOTIDE SEQUENCE [LARGE SCALE GENOMIC DNA]</scope>
    <source>
        <strain evidence="6">1-1 BBBD Race 1</strain>
    </source>
</reference>
<reference evidence="7" key="4">
    <citation type="submission" date="2025-05" db="UniProtKB">
        <authorList>
            <consortium name="EnsemblFungi"/>
        </authorList>
    </citation>
    <scope>IDENTIFICATION</scope>
    <source>
        <strain evidence="7">isolate 1-1 / race 1 (BBBD)</strain>
    </source>
</reference>
<dbReference type="FunFam" id="3.100.10.10:FF:000011">
    <property type="entry name" value="50S ribosomal subunit protein L15"/>
    <property type="match status" value="1"/>
</dbReference>